<gene>
    <name evidence="1" type="ORF">J1N35_028370</name>
</gene>
<accession>A0A9D3ZS19</accession>
<proteinExistence type="predicted"/>
<organism evidence="1 2">
    <name type="scientific">Gossypium stocksii</name>
    <dbReference type="NCBI Taxonomy" id="47602"/>
    <lineage>
        <taxon>Eukaryota</taxon>
        <taxon>Viridiplantae</taxon>
        <taxon>Streptophyta</taxon>
        <taxon>Embryophyta</taxon>
        <taxon>Tracheophyta</taxon>
        <taxon>Spermatophyta</taxon>
        <taxon>Magnoliopsida</taxon>
        <taxon>eudicotyledons</taxon>
        <taxon>Gunneridae</taxon>
        <taxon>Pentapetalae</taxon>
        <taxon>rosids</taxon>
        <taxon>malvids</taxon>
        <taxon>Malvales</taxon>
        <taxon>Malvaceae</taxon>
        <taxon>Malvoideae</taxon>
        <taxon>Gossypium</taxon>
    </lineage>
</organism>
<keyword evidence="2" id="KW-1185">Reference proteome</keyword>
<protein>
    <recommendedName>
        <fullName evidence="3">Endonuclease/exonuclease/phosphatase domain-containing protein</fullName>
    </recommendedName>
</protein>
<dbReference type="OrthoDB" id="1750221at2759"/>
<dbReference type="Proteomes" id="UP000828251">
    <property type="component" value="Unassembled WGS sequence"/>
</dbReference>
<dbReference type="EMBL" id="JAIQCV010000009">
    <property type="protein sequence ID" value="KAH1063383.1"/>
    <property type="molecule type" value="Genomic_DNA"/>
</dbReference>
<dbReference type="AlphaFoldDB" id="A0A9D3ZS19"/>
<dbReference type="Gene3D" id="3.60.10.10">
    <property type="entry name" value="Endonuclease/exonuclease/phosphatase"/>
    <property type="match status" value="1"/>
</dbReference>
<dbReference type="InterPro" id="IPR036691">
    <property type="entry name" value="Endo/exonu/phosph_ase_sf"/>
</dbReference>
<comment type="caution">
    <text evidence="1">The sequence shown here is derived from an EMBL/GenBank/DDBJ whole genome shotgun (WGS) entry which is preliminary data.</text>
</comment>
<reference evidence="1 2" key="1">
    <citation type="journal article" date="2021" name="Plant Biotechnol. J.">
        <title>Multi-omics assisted identification of the key and species-specific regulatory components of drought-tolerant mechanisms in Gossypium stocksii.</title>
        <authorList>
            <person name="Yu D."/>
            <person name="Ke L."/>
            <person name="Zhang D."/>
            <person name="Wu Y."/>
            <person name="Sun Y."/>
            <person name="Mei J."/>
            <person name="Sun J."/>
            <person name="Sun Y."/>
        </authorList>
    </citation>
    <scope>NUCLEOTIDE SEQUENCE [LARGE SCALE GENOMIC DNA]</scope>
    <source>
        <strain evidence="2">cv. E1</strain>
        <tissue evidence="1">Leaf</tissue>
    </source>
</reference>
<evidence type="ECO:0000313" key="1">
    <source>
        <dbReference type="EMBL" id="KAH1063383.1"/>
    </source>
</evidence>
<dbReference type="SUPFAM" id="SSF56219">
    <property type="entry name" value="DNase I-like"/>
    <property type="match status" value="1"/>
</dbReference>
<dbReference type="PANTHER" id="PTHR35218:SF9">
    <property type="entry name" value="ENDONUCLEASE_EXONUCLEASE_PHOSPHATASE DOMAIN-CONTAINING PROTEIN"/>
    <property type="match status" value="1"/>
</dbReference>
<evidence type="ECO:0008006" key="3">
    <source>
        <dbReference type="Google" id="ProtNLM"/>
    </source>
</evidence>
<dbReference type="PANTHER" id="PTHR35218">
    <property type="entry name" value="RNASE H DOMAIN-CONTAINING PROTEIN"/>
    <property type="match status" value="1"/>
</dbReference>
<name>A0A9D3ZS19_9ROSI</name>
<evidence type="ECO:0000313" key="2">
    <source>
        <dbReference type="Proteomes" id="UP000828251"/>
    </source>
</evidence>
<sequence length="174" mass="20351">MTCVDVEHKNAKDKQRSVQGKWKKIRSKCGFKTGIDVSAEGTRGGLSFGWNGDLVVNLKSFSKAHIDIEVVVERGDDYCRFTWFYGSLIENLRKESWKLIKKFKEASNLPWLVLGDFSEIVYTFEKNGGQAREERQMTVFREVLDECELSDLGFSGRWFIWEKRRLPENNIRER</sequence>